<protein>
    <submittedName>
        <fullName evidence="2">IS element ATP-binding protein</fullName>
    </submittedName>
</protein>
<accession>Q9S1W7</accession>
<dbReference type="EMBL" id="AL645882">
    <property type="protein sequence ID" value="CAB52940.1"/>
    <property type="molecule type" value="Genomic_DNA"/>
</dbReference>
<feature type="domain" description="IstB-like ATP-binding" evidence="1">
    <location>
        <begin position="2"/>
        <end position="48"/>
    </location>
</feature>
<dbReference type="GO" id="GO:0005524">
    <property type="term" value="F:ATP binding"/>
    <property type="evidence" value="ECO:0007669"/>
    <property type="project" value="UniProtKB-KW"/>
</dbReference>
<sequence length="72" mass="7480">MDPAVIHTPATCEWGKEGLPLCLIGDSGTGKSHLLSALGTEASMAGYRASGTFRTRGDRALPGLGFLEHVPV</sequence>
<dbReference type="EMBL" id="AL939104">
    <property type="protein sequence ID" value="CAB52940.1"/>
    <property type="molecule type" value="Genomic_DNA"/>
</dbReference>
<evidence type="ECO:0000313" key="2">
    <source>
        <dbReference type="EMBL" id="CAB52940.1"/>
    </source>
</evidence>
<dbReference type="PIR" id="T37089">
    <property type="entry name" value="T37089"/>
</dbReference>
<dbReference type="InterPro" id="IPR027417">
    <property type="entry name" value="P-loop_NTPase"/>
</dbReference>
<dbReference type="Pfam" id="PF01695">
    <property type="entry name" value="IstB_IS21"/>
    <property type="match status" value="1"/>
</dbReference>
<dbReference type="Gene3D" id="3.40.50.300">
    <property type="entry name" value="P-loop containing nucleotide triphosphate hydrolases"/>
    <property type="match status" value="1"/>
</dbReference>
<dbReference type="AlphaFoldDB" id="Q9S1W7"/>
<dbReference type="SUPFAM" id="SSF52540">
    <property type="entry name" value="P-loop containing nucleoside triphosphate hydrolases"/>
    <property type="match status" value="1"/>
</dbReference>
<dbReference type="PATRIC" id="fig|100226.15.peg.22"/>
<dbReference type="KEGG" id="sco:SCO0025"/>
<keyword evidence="2" id="KW-0067">ATP-binding</keyword>
<dbReference type="OrthoDB" id="9773429at2"/>
<dbReference type="InParanoid" id="Q9S1W7"/>
<dbReference type="Proteomes" id="UP000001973">
    <property type="component" value="Chromosome"/>
</dbReference>
<dbReference type="STRING" id="100226.gene:17757618"/>
<dbReference type="HOGENOM" id="CLU_2720477_0_0_11"/>
<evidence type="ECO:0000313" key="3">
    <source>
        <dbReference type="Proteomes" id="UP000001973"/>
    </source>
</evidence>
<dbReference type="PaxDb" id="100226-SCO0025"/>
<gene>
    <name evidence="2" type="ordered locus">SCO0025</name>
    <name evidence="2" type="ORF">SCJ4.06</name>
</gene>
<organism evidence="2 3">
    <name type="scientific">Streptomyces coelicolor (strain ATCC BAA-471 / A3(2) / M145)</name>
    <dbReference type="NCBI Taxonomy" id="100226"/>
    <lineage>
        <taxon>Bacteria</taxon>
        <taxon>Bacillati</taxon>
        <taxon>Actinomycetota</taxon>
        <taxon>Actinomycetes</taxon>
        <taxon>Kitasatosporales</taxon>
        <taxon>Streptomycetaceae</taxon>
        <taxon>Streptomyces</taxon>
        <taxon>Streptomyces albidoflavus group</taxon>
    </lineage>
</organism>
<dbReference type="eggNOG" id="COG1484">
    <property type="taxonomic scope" value="Bacteria"/>
</dbReference>
<dbReference type="InterPro" id="IPR002611">
    <property type="entry name" value="IstB_ATP-bd"/>
</dbReference>
<keyword evidence="2" id="KW-0547">Nucleotide-binding</keyword>
<keyword evidence="3" id="KW-1185">Reference proteome</keyword>
<proteinExistence type="predicted"/>
<reference evidence="2 3" key="1">
    <citation type="journal article" date="1996" name="Mol. Microbiol.">
        <title>A set of ordered cosmids and a detailed genetic and physical map for the 8 Mb Streptomyces coelicolor A3(2) chromosome.</title>
        <authorList>
            <person name="Redenbach M."/>
            <person name="Kieser H.M."/>
            <person name="Denapaite D."/>
            <person name="Eichner A."/>
            <person name="Cullum J."/>
            <person name="Kinashi H."/>
            <person name="Hopwood D.A."/>
        </authorList>
    </citation>
    <scope>NUCLEOTIDE SEQUENCE [LARGE SCALE GENOMIC DNA]</scope>
    <source>
        <strain evidence="3">ATCC BAA-471 / A3(2) / M145</strain>
    </source>
</reference>
<reference evidence="2 3" key="2">
    <citation type="journal article" date="2002" name="Nature">
        <title>Complete genome sequence of the model actinomycete Streptomyces coelicolor A3(2).</title>
        <authorList>
            <person name="Bentley S.D."/>
            <person name="Chater K.F."/>
            <person name="Cerdeno-Tarraga A.M."/>
            <person name="Challis G.L."/>
            <person name="Thomson N.R."/>
            <person name="James K.D."/>
            <person name="Harris D.E."/>
            <person name="Quail M.A."/>
            <person name="Kieser H."/>
            <person name="Harper D."/>
            <person name="Bateman A."/>
            <person name="Brown S."/>
            <person name="Chandra G."/>
            <person name="Chen C.W."/>
            <person name="Collins M."/>
            <person name="Cronin A."/>
            <person name="Fraser A."/>
            <person name="Goble A."/>
            <person name="Hidalgo J."/>
            <person name="Hornsby T."/>
            <person name="Howarth S."/>
            <person name="Huang C.H."/>
            <person name="Kieser T."/>
            <person name="Larke L."/>
            <person name="Murphy L."/>
            <person name="Oliver K."/>
            <person name="O'Neil S."/>
            <person name="Rabbinowitsch E."/>
            <person name="Rajandream M.A."/>
            <person name="Rutherford K."/>
            <person name="Rutter S."/>
            <person name="Seeger K."/>
            <person name="Saunders D."/>
            <person name="Sharp S."/>
            <person name="Squares R."/>
            <person name="Squares S."/>
            <person name="Taylor K."/>
            <person name="Warren T."/>
            <person name="Wietzorrek A."/>
            <person name="Woodward J."/>
            <person name="Barrell B.G."/>
            <person name="Parkhill J."/>
            <person name="Hopwood D.A."/>
        </authorList>
    </citation>
    <scope>NUCLEOTIDE SEQUENCE [LARGE SCALE GENOMIC DNA]</scope>
    <source>
        <strain evidence="3">ATCC BAA-471 / A3(2) / M145</strain>
    </source>
</reference>
<evidence type="ECO:0000259" key="1">
    <source>
        <dbReference type="Pfam" id="PF01695"/>
    </source>
</evidence>
<name>Q9S1W7_STRCO</name>